<evidence type="ECO:0008006" key="5">
    <source>
        <dbReference type="Google" id="ProtNLM"/>
    </source>
</evidence>
<sequence precursor="true">MYTRFLGTFSFLSCLIVLSPGAAAGTLLVGFHQFGDASRGSSITRNHGDEGVFAASSTITYNGGSTSTGGSTDNYYGADNASSIGFQTNQTPFDPVADVTNGPYLYEVSGGNARQNSSYAASAPQPSNTTGSGAVTTADGRVRNLNGTDLYVRNDTSSAYLIDRLLFDSFLGDVSDNSQRGILGQFPVTIFRNDGTIPSRNLSVTQGFAGYNMQSGESVDQSMTNPNLVDNLIDYGVGTNYMDYVVELGGFILNPGEAFTVGFNVIGSGVARGDNFAIVGRPVPEPMTALAFAGMLGMGVLGRRRRKR</sequence>
<name>A0A5C5XUQ2_9BACT</name>
<keyword evidence="2" id="KW-0732">Signal</keyword>
<organism evidence="3 4">
    <name type="scientific">Allorhodopirellula solitaria</name>
    <dbReference type="NCBI Taxonomy" id="2527987"/>
    <lineage>
        <taxon>Bacteria</taxon>
        <taxon>Pseudomonadati</taxon>
        <taxon>Planctomycetota</taxon>
        <taxon>Planctomycetia</taxon>
        <taxon>Pirellulales</taxon>
        <taxon>Pirellulaceae</taxon>
        <taxon>Allorhodopirellula</taxon>
    </lineage>
</organism>
<dbReference type="NCBIfam" id="TIGR02595">
    <property type="entry name" value="PEP_CTERM"/>
    <property type="match status" value="1"/>
</dbReference>
<dbReference type="RefSeq" id="WP_146391935.1">
    <property type="nucleotide sequence ID" value="NZ_SJPK01000006.1"/>
</dbReference>
<feature type="signal peptide" evidence="2">
    <location>
        <begin position="1"/>
        <end position="24"/>
    </location>
</feature>
<reference evidence="3 4" key="1">
    <citation type="submission" date="2019-02" db="EMBL/GenBank/DDBJ databases">
        <title>Deep-cultivation of Planctomycetes and their phenomic and genomic characterization uncovers novel biology.</title>
        <authorList>
            <person name="Wiegand S."/>
            <person name="Jogler M."/>
            <person name="Boedeker C."/>
            <person name="Pinto D."/>
            <person name="Vollmers J."/>
            <person name="Rivas-Marin E."/>
            <person name="Kohn T."/>
            <person name="Peeters S.H."/>
            <person name="Heuer A."/>
            <person name="Rast P."/>
            <person name="Oberbeckmann S."/>
            <person name="Bunk B."/>
            <person name="Jeske O."/>
            <person name="Meyerdierks A."/>
            <person name="Storesund J.E."/>
            <person name="Kallscheuer N."/>
            <person name="Luecker S."/>
            <person name="Lage O.M."/>
            <person name="Pohl T."/>
            <person name="Merkel B.J."/>
            <person name="Hornburger P."/>
            <person name="Mueller R.-W."/>
            <person name="Bruemmer F."/>
            <person name="Labrenz M."/>
            <person name="Spormann A.M."/>
            <person name="Op Den Camp H."/>
            <person name="Overmann J."/>
            <person name="Amann R."/>
            <person name="Jetten M.S.M."/>
            <person name="Mascher T."/>
            <person name="Medema M.H."/>
            <person name="Devos D.P."/>
            <person name="Kaster A.-K."/>
            <person name="Ovreas L."/>
            <person name="Rohde M."/>
            <person name="Galperin M.Y."/>
            <person name="Jogler C."/>
        </authorList>
    </citation>
    <scope>NUCLEOTIDE SEQUENCE [LARGE SCALE GENOMIC DNA]</scope>
    <source>
        <strain evidence="3 4">CA85</strain>
    </source>
</reference>
<evidence type="ECO:0000313" key="3">
    <source>
        <dbReference type="EMBL" id="TWT66123.1"/>
    </source>
</evidence>
<dbReference type="OrthoDB" id="9822045at2"/>
<dbReference type="EMBL" id="SJPK01000006">
    <property type="protein sequence ID" value="TWT66123.1"/>
    <property type="molecule type" value="Genomic_DNA"/>
</dbReference>
<dbReference type="InterPro" id="IPR013424">
    <property type="entry name" value="Ice-binding_C"/>
</dbReference>
<evidence type="ECO:0000256" key="2">
    <source>
        <dbReference type="SAM" id="SignalP"/>
    </source>
</evidence>
<evidence type="ECO:0000313" key="4">
    <source>
        <dbReference type="Proteomes" id="UP000318053"/>
    </source>
</evidence>
<comment type="caution">
    <text evidence="3">The sequence shown here is derived from an EMBL/GenBank/DDBJ whole genome shotgun (WGS) entry which is preliminary data.</text>
</comment>
<dbReference type="Proteomes" id="UP000318053">
    <property type="component" value="Unassembled WGS sequence"/>
</dbReference>
<protein>
    <recommendedName>
        <fullName evidence="5">PEP-CTERM protein-sorting domain-containing protein</fullName>
    </recommendedName>
</protein>
<feature type="chain" id="PRO_5022833427" description="PEP-CTERM protein-sorting domain-containing protein" evidence="2">
    <location>
        <begin position="25"/>
        <end position="308"/>
    </location>
</feature>
<gene>
    <name evidence="3" type="ORF">CA85_29870</name>
</gene>
<dbReference type="AlphaFoldDB" id="A0A5C5XUQ2"/>
<evidence type="ECO:0000256" key="1">
    <source>
        <dbReference type="SAM" id="MobiDB-lite"/>
    </source>
</evidence>
<proteinExistence type="predicted"/>
<keyword evidence="4" id="KW-1185">Reference proteome</keyword>
<accession>A0A5C5XUQ2</accession>
<feature type="region of interest" description="Disordered" evidence="1">
    <location>
        <begin position="115"/>
        <end position="139"/>
    </location>
</feature>
<feature type="compositionally biased region" description="Polar residues" evidence="1">
    <location>
        <begin position="115"/>
        <end position="135"/>
    </location>
</feature>